<proteinExistence type="predicted"/>
<feature type="compositionally biased region" description="Pro residues" evidence="1">
    <location>
        <begin position="233"/>
        <end position="253"/>
    </location>
</feature>
<dbReference type="AlphaFoldDB" id="A0A0D7BV32"/>
<evidence type="ECO:0000313" key="3">
    <source>
        <dbReference type="Proteomes" id="UP000054007"/>
    </source>
</evidence>
<dbReference type="EMBL" id="KN880431">
    <property type="protein sequence ID" value="KIY74262.1"/>
    <property type="molecule type" value="Genomic_DNA"/>
</dbReference>
<dbReference type="OrthoDB" id="3023736at2759"/>
<dbReference type="Proteomes" id="UP000054007">
    <property type="component" value="Unassembled WGS sequence"/>
</dbReference>
<feature type="region of interest" description="Disordered" evidence="1">
    <location>
        <begin position="37"/>
        <end position="69"/>
    </location>
</feature>
<name>A0A0D7BV32_9AGAR</name>
<accession>A0A0D7BV32</accession>
<feature type="compositionally biased region" description="Polar residues" evidence="1">
    <location>
        <begin position="54"/>
        <end position="63"/>
    </location>
</feature>
<feature type="compositionally biased region" description="Basic and acidic residues" evidence="1">
    <location>
        <begin position="277"/>
        <end position="286"/>
    </location>
</feature>
<evidence type="ECO:0000256" key="1">
    <source>
        <dbReference type="SAM" id="MobiDB-lite"/>
    </source>
</evidence>
<feature type="compositionally biased region" description="Basic residues" evidence="1">
    <location>
        <begin position="140"/>
        <end position="151"/>
    </location>
</feature>
<organism evidence="2 3">
    <name type="scientific">Cylindrobasidium torrendii FP15055 ss-10</name>
    <dbReference type="NCBI Taxonomy" id="1314674"/>
    <lineage>
        <taxon>Eukaryota</taxon>
        <taxon>Fungi</taxon>
        <taxon>Dikarya</taxon>
        <taxon>Basidiomycota</taxon>
        <taxon>Agaricomycotina</taxon>
        <taxon>Agaricomycetes</taxon>
        <taxon>Agaricomycetidae</taxon>
        <taxon>Agaricales</taxon>
        <taxon>Marasmiineae</taxon>
        <taxon>Physalacriaceae</taxon>
        <taxon>Cylindrobasidium</taxon>
    </lineage>
</organism>
<gene>
    <name evidence="2" type="ORF">CYLTODRAFT_439203</name>
</gene>
<reference evidence="2 3" key="1">
    <citation type="journal article" date="2015" name="Fungal Genet. Biol.">
        <title>Evolution of novel wood decay mechanisms in Agaricales revealed by the genome sequences of Fistulina hepatica and Cylindrobasidium torrendii.</title>
        <authorList>
            <person name="Floudas D."/>
            <person name="Held B.W."/>
            <person name="Riley R."/>
            <person name="Nagy L.G."/>
            <person name="Koehler G."/>
            <person name="Ransdell A.S."/>
            <person name="Younus H."/>
            <person name="Chow J."/>
            <person name="Chiniquy J."/>
            <person name="Lipzen A."/>
            <person name="Tritt A."/>
            <person name="Sun H."/>
            <person name="Haridas S."/>
            <person name="LaButti K."/>
            <person name="Ohm R.A."/>
            <person name="Kues U."/>
            <person name="Blanchette R.A."/>
            <person name="Grigoriev I.V."/>
            <person name="Minto R.E."/>
            <person name="Hibbett D.S."/>
        </authorList>
    </citation>
    <scope>NUCLEOTIDE SEQUENCE [LARGE SCALE GENOMIC DNA]</scope>
    <source>
        <strain evidence="2 3">FP15055 ss-10</strain>
    </source>
</reference>
<sequence>MSTSTSVRRRKPQVTYRSPPVFTVPIVGPSPPYFLHLPKRNPSTPATGELPLSQPGTSTTSAISELPKAKRRRLVHNAPLSLYHPLGPYAQSLPPLDPTLFGFPADVTIDEEVQTAAATAAKEPSPDLPLVSVEKVSQPARKKRGGKRKRKKLEEEDRTYIAAAKVVRTRSRTPLNQRMASPDTYEDIPSVSVLPEEDIEMAPPTPKLPELEPEPEPIERAPSPLRVVVAPTAPEPAPALAPTPPRRPSPIPAPRIIQMQQRAPLPPPPPPIPPARKVKDQVKEEGEISEDE</sequence>
<feature type="region of interest" description="Disordered" evidence="1">
    <location>
        <begin position="117"/>
        <end position="156"/>
    </location>
</feature>
<feature type="region of interest" description="Disordered" evidence="1">
    <location>
        <begin position="229"/>
        <end position="292"/>
    </location>
</feature>
<protein>
    <submittedName>
        <fullName evidence="2">Uncharacterized protein</fullName>
    </submittedName>
</protein>
<keyword evidence="3" id="KW-1185">Reference proteome</keyword>
<feature type="compositionally biased region" description="Pro residues" evidence="1">
    <location>
        <begin position="264"/>
        <end position="274"/>
    </location>
</feature>
<evidence type="ECO:0000313" key="2">
    <source>
        <dbReference type="EMBL" id="KIY74262.1"/>
    </source>
</evidence>
<feature type="region of interest" description="Disordered" evidence="1">
    <location>
        <begin position="200"/>
        <end position="219"/>
    </location>
</feature>